<accession>A0A0P0M162</accession>
<dbReference type="Gene3D" id="2.60.40.1120">
    <property type="entry name" value="Carboxypeptidase-like, regulatory domain"/>
    <property type="match status" value="1"/>
</dbReference>
<dbReference type="Proteomes" id="UP000736888">
    <property type="component" value="Unassembled WGS sequence"/>
</dbReference>
<reference evidence="25 26" key="4">
    <citation type="journal article" date="2019" name="Nat. Med.">
        <title>A library of human gut bacterial isolates paired with longitudinal multiomics data enables mechanistic microbiome research.</title>
        <authorList>
            <person name="Poyet M."/>
            <person name="Groussin M."/>
            <person name="Gibbons S.M."/>
            <person name="Avila-Pacheco J."/>
            <person name="Jiang X."/>
            <person name="Kearney S.M."/>
            <person name="Perrotta A.R."/>
            <person name="Berdy B."/>
            <person name="Zhao S."/>
            <person name="Lieberman T.D."/>
            <person name="Swanson P.K."/>
            <person name="Smith M."/>
            <person name="Roesemann S."/>
            <person name="Alexander J.E."/>
            <person name="Rich S.A."/>
            <person name="Livny J."/>
            <person name="Vlamakis H."/>
            <person name="Clish C."/>
            <person name="Bullock K."/>
            <person name="Deik A."/>
            <person name="Scott J."/>
            <person name="Pierce K.A."/>
            <person name="Xavier R.J."/>
            <person name="Alm E.J."/>
        </authorList>
    </citation>
    <scope>NUCLEOTIDE SEQUENCE [LARGE SCALE GENOMIC DNA]</scope>
    <source>
        <strain evidence="15 25">BIOML-A140</strain>
        <strain evidence="14 26">BIOML-A141</strain>
    </source>
</reference>
<feature type="chain" id="PRO_5044054661" evidence="10">
    <location>
        <begin position="35"/>
        <end position="1033"/>
    </location>
</feature>
<comment type="subcellular location">
    <subcellularLocation>
        <location evidence="1 8">Cell outer membrane</location>
        <topology evidence="1 8">Multi-pass membrane protein</topology>
    </subcellularLocation>
</comment>
<evidence type="ECO:0000256" key="4">
    <source>
        <dbReference type="ARBA" id="ARBA00022692"/>
    </source>
</evidence>
<keyword evidence="5 9" id="KW-0798">TonB box</keyword>
<dbReference type="InterPro" id="IPR000531">
    <property type="entry name" value="Beta-barrel_TonB"/>
</dbReference>
<reference evidence="13 21" key="2">
    <citation type="journal article" date="2016" name="Genome Biol. Evol.">
        <title>Extensive mobilome-driven genome diversification in mouse gut-associated Bacteroides vulgatus mpk.</title>
        <authorList>
            <person name="Lange A."/>
            <person name="Beier S."/>
            <person name="Steimle A."/>
            <person name="Autenrieth I.B."/>
            <person name="Huson D.H."/>
            <person name="Frick J.S."/>
        </authorList>
    </citation>
    <scope>NUCLEOTIDE SEQUENCE [LARGE SCALE GENOMIC DNA]</scope>
    <source>
        <strain evidence="21">mpk</strain>
        <strain evidence="13">Mpk</strain>
    </source>
</reference>
<dbReference type="InterPro" id="IPR036942">
    <property type="entry name" value="Beta-barrel_TonB_sf"/>
</dbReference>
<feature type="domain" description="TonB-dependent receptor plug" evidence="12">
    <location>
        <begin position="144"/>
        <end position="248"/>
    </location>
</feature>
<dbReference type="Proteomes" id="UP000524321">
    <property type="component" value="Unassembled WGS sequence"/>
</dbReference>
<evidence type="ECO:0000313" key="22">
    <source>
        <dbReference type="Proteomes" id="UP000283958"/>
    </source>
</evidence>
<keyword evidence="3 8" id="KW-1134">Transmembrane beta strand</keyword>
<keyword evidence="2 8" id="KW-0813">Transport</keyword>
<dbReference type="Proteomes" id="UP000061587">
    <property type="component" value="Chromosome"/>
</dbReference>
<dbReference type="InterPro" id="IPR023997">
    <property type="entry name" value="TonB-dep_OMP_SusC/RagA_CS"/>
</dbReference>
<dbReference type="EMBL" id="JAHPYS010000001">
    <property type="protein sequence ID" value="MBU9137193.1"/>
    <property type="molecule type" value="Genomic_DNA"/>
</dbReference>
<evidence type="ECO:0000313" key="25">
    <source>
        <dbReference type="Proteomes" id="UP000468344"/>
    </source>
</evidence>
<evidence type="ECO:0000256" key="10">
    <source>
        <dbReference type="SAM" id="SignalP"/>
    </source>
</evidence>
<evidence type="ECO:0000313" key="19">
    <source>
        <dbReference type="EMBL" id="RHJ77750.1"/>
    </source>
</evidence>
<dbReference type="PROSITE" id="PS52016">
    <property type="entry name" value="TONB_DEPENDENT_REC_3"/>
    <property type="match status" value="1"/>
</dbReference>
<dbReference type="InterPro" id="IPR023996">
    <property type="entry name" value="TonB-dep_OMP_SusC/RagA"/>
</dbReference>
<sequence length="1033" mass="114372">MKTHENRTLLSKVLLRATTCLLLTSGIGISPAFAVADLANTVRTERMQQQKVSVSGVVKDKNGEPIIGASIMEKGTTNGTISDIDGKYTLNVKSPKSVLVISYLGLKTQEVTIGSNRKVNVILQDDSELMDEVVVIGYGTQRKGDVTSAVASVKAEDFTIGKIGDAAELIKGKVAGLSITNSTGDPTKTSSIMLRGISTITGSVTPLVLVDGVEGSLTTVAPENIASIDVLKDASAAAIYGTRGANGVIIITTKTGKRESRANVSYSGYVSLSDWFKTADFMDTHDVIYGLTPFEYEGYDTDWLGAVTRKAGYKQNHSLAIDGGGKNSSYSANVTFSDEDGIMRKSDNRNIKMQMDYTQYALNDILKFNINMLYGRQNYTNNNNAYVYRQAIIRNPSSPIYNEDGSYNENFNKLYYYNPVEIQNETIGDTRVNWSRLTGNITVEPIKGWQTNVMLSMKENITRGETYYTSKYYDQTQKDVNGYASKSEGSTRSDNMEITSKYDFSIKKHHVNALIGYSYLYTVNDGFNAGNGDFPTEAYLYNNLGTGAYLTNEKAPHASMGSYKNDNTLIGFFGRVSYGYDNRYNLMVSVRREGSSKFGNNNKWGTFPSISAGWTISNESFMKDVTWLDNLKLRAGFGITGVIPGDPYKSLYKYGYDAYGDIMSPEGDWIKTLAITQNYNPNLKWEKTKEINIGLDWGVLNGRLSGSIDVYSKKTVDLLYDYSVPVPPNLYSTTLANVGQMRNRGIEFIVNAIPVQTKAFEWNTTLTLSHNSNKLLSLSNDLYETENFKEVGGVGEPISVGTHCMEVGHRLGDFWGLKSVGVDKDGFVLVQVSDGNGGWNVKPFNTNLNKEENRQRLGNGLPKIYAGWGNTFRYKGFDLNLQFTGQFGYQILNAQRSFYENNSIAYNRLKSAADWHPAINADGTPVMDEATGKQKMVRLSNSMSQGIWSDHIENGDFVKLTSATLGYTVPLSGSIRKYINHLRVYISGQNLFCITGYSGMDPEVDNAFLSPGIDYQDKYPTTRSFTFGLNVNF</sequence>
<evidence type="ECO:0000256" key="5">
    <source>
        <dbReference type="ARBA" id="ARBA00023077"/>
    </source>
</evidence>
<reference evidence="21" key="1">
    <citation type="submission" date="2015-10" db="EMBL/GenBank/DDBJ databases">
        <title>Extensive mobilome-driven genome diversification in gut-associated Bacteroides vulgatus mpk.</title>
        <authorList>
            <person name="Beier S."/>
            <person name="Lange A."/>
            <person name="Huson D.H."/>
            <person name="Frick J.-S."/>
            <person name="Autenrieth I.B."/>
        </authorList>
    </citation>
    <scope>NUCLEOTIDE SEQUENCE [LARGE SCALE GENOMIC DNA]</scope>
    <source>
        <strain evidence="21">mpk</strain>
    </source>
</reference>
<dbReference type="FunFam" id="2.60.40.1120:FF:000003">
    <property type="entry name" value="Outer membrane protein Omp121"/>
    <property type="match status" value="1"/>
</dbReference>
<feature type="domain" description="TonB-dependent receptor-like beta-barrel" evidence="11">
    <location>
        <begin position="425"/>
        <end position="769"/>
    </location>
</feature>
<evidence type="ECO:0000256" key="9">
    <source>
        <dbReference type="RuleBase" id="RU003357"/>
    </source>
</evidence>
<dbReference type="EMBL" id="CP013020">
    <property type="protein sequence ID" value="ALK83462.1"/>
    <property type="molecule type" value="Genomic_DNA"/>
</dbReference>
<evidence type="ECO:0000259" key="11">
    <source>
        <dbReference type="Pfam" id="PF00593"/>
    </source>
</evidence>
<keyword evidence="6 8" id="KW-0472">Membrane</keyword>
<dbReference type="EMBL" id="QSAI01000009">
    <property type="protein sequence ID" value="RGW48881.1"/>
    <property type="molecule type" value="Genomic_DNA"/>
</dbReference>
<dbReference type="EMBL" id="QRMN01000017">
    <property type="protein sequence ID" value="RHJ77750.1"/>
    <property type="molecule type" value="Genomic_DNA"/>
</dbReference>
<dbReference type="Pfam" id="PF07715">
    <property type="entry name" value="Plug"/>
    <property type="match status" value="1"/>
</dbReference>
<dbReference type="GO" id="GO:0009279">
    <property type="term" value="C:cell outer membrane"/>
    <property type="evidence" value="ECO:0007669"/>
    <property type="project" value="UniProtKB-SubCell"/>
</dbReference>
<comment type="similarity">
    <text evidence="8 9">Belongs to the TonB-dependent receptor family.</text>
</comment>
<evidence type="ECO:0000256" key="7">
    <source>
        <dbReference type="ARBA" id="ARBA00023237"/>
    </source>
</evidence>
<evidence type="ECO:0000256" key="3">
    <source>
        <dbReference type="ARBA" id="ARBA00022452"/>
    </source>
</evidence>
<reference evidence="17 27" key="5">
    <citation type="submission" date="2020-04" db="EMBL/GenBank/DDBJ databases">
        <authorList>
            <person name="Pieper L."/>
        </authorList>
    </citation>
    <scope>NUCLEOTIDE SEQUENCE [LARGE SCALE GENOMIC DNA]</scope>
    <source>
        <strain evidence="17 27">B33</strain>
    </source>
</reference>
<evidence type="ECO:0000313" key="15">
    <source>
        <dbReference type="EMBL" id="KAB6479130.1"/>
    </source>
</evidence>
<evidence type="ECO:0000313" key="14">
    <source>
        <dbReference type="EMBL" id="KAB6454108.1"/>
    </source>
</evidence>
<dbReference type="Proteomes" id="UP000285469">
    <property type="component" value="Unassembled WGS sequence"/>
</dbReference>
<evidence type="ECO:0000313" key="27">
    <source>
        <dbReference type="Proteomes" id="UP000524321"/>
    </source>
</evidence>
<dbReference type="Pfam" id="PF00593">
    <property type="entry name" value="TonB_dep_Rec_b-barrel"/>
    <property type="match status" value="1"/>
</dbReference>
<evidence type="ECO:0000256" key="1">
    <source>
        <dbReference type="ARBA" id="ARBA00004571"/>
    </source>
</evidence>
<dbReference type="EMBL" id="JABWDJ010000006">
    <property type="protein sequence ID" value="NVB72445.1"/>
    <property type="molecule type" value="Genomic_DNA"/>
</dbReference>
<evidence type="ECO:0000259" key="12">
    <source>
        <dbReference type="Pfam" id="PF07715"/>
    </source>
</evidence>
<evidence type="ECO:0000313" key="18">
    <source>
        <dbReference type="EMBL" id="RGW48881.1"/>
    </source>
</evidence>
<dbReference type="NCBIfam" id="TIGR04056">
    <property type="entry name" value="OMP_RagA_SusC"/>
    <property type="match status" value="1"/>
</dbReference>
<reference evidence="17 27" key="6">
    <citation type="submission" date="2020-07" db="EMBL/GenBank/DDBJ databases">
        <title>Bacterial metabolism rescues the inhibition of intestinal drug absorption by food and drug additives.</title>
        <authorList>
            <person name="Zou L."/>
            <person name="Spanogiannopoulos P."/>
            <person name="Chien H.-C."/>
            <person name="Pieper L.M."/>
            <person name="Cai W."/>
            <person name="Khuri N."/>
            <person name="Pottel J."/>
            <person name="Vora B."/>
            <person name="Ni Z."/>
            <person name="Tsakalozou E."/>
            <person name="Zhang W."/>
            <person name="Shoichet B.K."/>
            <person name="Giacomini K.M."/>
            <person name="Turnbaugh P.J."/>
        </authorList>
    </citation>
    <scope>NUCLEOTIDE SEQUENCE [LARGE SCALE GENOMIC DNA]</scope>
    <source>
        <strain evidence="17 27">B33</strain>
    </source>
</reference>
<dbReference type="InterPro" id="IPR037066">
    <property type="entry name" value="Plug_dom_sf"/>
</dbReference>
<evidence type="ECO:0000313" key="26">
    <source>
        <dbReference type="Proteomes" id="UP000483142"/>
    </source>
</evidence>
<evidence type="ECO:0000313" key="17">
    <source>
        <dbReference type="EMBL" id="NVB72445.1"/>
    </source>
</evidence>
<evidence type="ECO:0000313" key="16">
    <source>
        <dbReference type="EMBL" id="MBU9137193.1"/>
    </source>
</evidence>
<evidence type="ECO:0000256" key="6">
    <source>
        <dbReference type="ARBA" id="ARBA00023136"/>
    </source>
</evidence>
<dbReference type="Gene3D" id="2.170.130.10">
    <property type="entry name" value="TonB-dependent receptor, plug domain"/>
    <property type="match status" value="1"/>
</dbReference>
<protein>
    <submittedName>
        <fullName evidence="13">SusC, outer membrane protein involved in starch binding</fullName>
    </submittedName>
    <submittedName>
        <fullName evidence="14">TonB-dependent receptor</fullName>
    </submittedName>
</protein>
<name>A0A0P0M162_PHOVU</name>
<evidence type="ECO:0000313" key="21">
    <source>
        <dbReference type="Proteomes" id="UP000061587"/>
    </source>
</evidence>
<evidence type="ECO:0000313" key="20">
    <source>
        <dbReference type="EMBL" id="RHK88191.1"/>
    </source>
</evidence>
<dbReference type="Pfam" id="PF13715">
    <property type="entry name" value="CarbopepD_reg_2"/>
    <property type="match status" value="1"/>
</dbReference>
<dbReference type="AlphaFoldDB" id="A0A0P0M162"/>
<dbReference type="EMBL" id="WDBZ01000012">
    <property type="protein sequence ID" value="KAB6454108.1"/>
    <property type="molecule type" value="Genomic_DNA"/>
</dbReference>
<reference evidence="16" key="7">
    <citation type="submission" date="2021-06" db="EMBL/GenBank/DDBJ databases">
        <title>Collection of gut derived symbiotic bacterial strains cultured from healthy donors.</title>
        <authorList>
            <person name="Lin H."/>
            <person name="Littmann E."/>
            <person name="Pamer E.G."/>
        </authorList>
    </citation>
    <scope>NUCLEOTIDE SEQUENCE</scope>
    <source>
        <strain evidence="16">MSK.6.33</strain>
    </source>
</reference>
<keyword evidence="7 8" id="KW-0998">Cell outer membrane</keyword>
<keyword evidence="4 8" id="KW-0812">Transmembrane</keyword>
<proteinExistence type="inferred from homology"/>
<dbReference type="Proteomes" id="UP000483142">
    <property type="component" value="Unassembled WGS sequence"/>
</dbReference>
<evidence type="ECO:0000313" key="24">
    <source>
        <dbReference type="Proteomes" id="UP000286392"/>
    </source>
</evidence>
<dbReference type="EMBL" id="WDBY01000011">
    <property type="protein sequence ID" value="KAB6479130.1"/>
    <property type="molecule type" value="Genomic_DNA"/>
</dbReference>
<dbReference type="Gene3D" id="2.40.170.20">
    <property type="entry name" value="TonB-dependent receptor, beta-barrel domain"/>
    <property type="match status" value="1"/>
</dbReference>
<evidence type="ECO:0000256" key="8">
    <source>
        <dbReference type="PROSITE-ProRule" id="PRU01360"/>
    </source>
</evidence>
<dbReference type="Proteomes" id="UP000468344">
    <property type="component" value="Unassembled WGS sequence"/>
</dbReference>
<dbReference type="SUPFAM" id="SSF56935">
    <property type="entry name" value="Porins"/>
    <property type="match status" value="1"/>
</dbReference>
<dbReference type="InterPro" id="IPR039426">
    <property type="entry name" value="TonB-dep_rcpt-like"/>
</dbReference>
<evidence type="ECO:0000313" key="13">
    <source>
        <dbReference type="EMBL" id="ALK83462.1"/>
    </source>
</evidence>
<keyword evidence="14" id="KW-0675">Receptor</keyword>
<dbReference type="Proteomes" id="UP000283958">
    <property type="component" value="Unassembled WGS sequence"/>
</dbReference>
<dbReference type="RefSeq" id="WP_005844094.1">
    <property type="nucleotide sequence ID" value="NZ_BAABZK010000011.1"/>
</dbReference>
<dbReference type="PATRIC" id="fig|821.40.peg.991"/>
<dbReference type="Proteomes" id="UP000286392">
    <property type="component" value="Unassembled WGS sequence"/>
</dbReference>
<dbReference type="InterPro" id="IPR008969">
    <property type="entry name" value="CarboxyPept-like_regulatory"/>
</dbReference>
<dbReference type="SUPFAM" id="SSF49464">
    <property type="entry name" value="Carboxypeptidase regulatory domain-like"/>
    <property type="match status" value="1"/>
</dbReference>
<reference evidence="22 23" key="3">
    <citation type="submission" date="2018-08" db="EMBL/GenBank/DDBJ databases">
        <title>A genome reference for cultivated species of the human gut microbiota.</title>
        <authorList>
            <person name="Zou Y."/>
            <person name="Xue W."/>
            <person name="Luo G."/>
        </authorList>
    </citation>
    <scope>NUCLEOTIDE SEQUENCE [LARGE SCALE GENOMIC DNA]</scope>
    <source>
        <strain evidence="18 23">AF12-25</strain>
        <strain evidence="20 24">AF39-8AT</strain>
        <strain evidence="19 22">AM09-18</strain>
    </source>
</reference>
<feature type="signal peptide" evidence="10">
    <location>
        <begin position="1"/>
        <end position="34"/>
    </location>
</feature>
<keyword evidence="10" id="KW-0732">Signal</keyword>
<organism evidence="13 21">
    <name type="scientific">Phocaeicola vulgatus</name>
    <name type="common">Bacteroides vulgatus</name>
    <dbReference type="NCBI Taxonomy" id="821"/>
    <lineage>
        <taxon>Bacteria</taxon>
        <taxon>Pseudomonadati</taxon>
        <taxon>Bacteroidota</taxon>
        <taxon>Bacteroidia</taxon>
        <taxon>Bacteroidales</taxon>
        <taxon>Bacteroidaceae</taxon>
        <taxon>Phocaeicola</taxon>
    </lineage>
</organism>
<gene>
    <name evidence="13" type="ORF">BvMPK_0844</name>
    <name evidence="20" type="ORF">DW043_08825</name>
    <name evidence="19" type="ORF">DW105_09025</name>
    <name evidence="18" type="ORF">DWV70_06510</name>
    <name evidence="15" type="ORF">GAZ06_07630</name>
    <name evidence="14" type="ORF">GAZ09_07465</name>
    <name evidence="17" type="ORF">HUV05_02735</name>
    <name evidence="16" type="ORF">KTG10_00230</name>
</gene>
<evidence type="ECO:0000256" key="2">
    <source>
        <dbReference type="ARBA" id="ARBA00022448"/>
    </source>
</evidence>
<dbReference type="NCBIfam" id="TIGR04057">
    <property type="entry name" value="SusC_RagA_signa"/>
    <property type="match status" value="1"/>
</dbReference>
<evidence type="ECO:0000313" key="23">
    <source>
        <dbReference type="Proteomes" id="UP000285469"/>
    </source>
</evidence>
<dbReference type="EMBL" id="QROB01000010">
    <property type="protein sequence ID" value="RHK88191.1"/>
    <property type="molecule type" value="Genomic_DNA"/>
</dbReference>
<dbReference type="InterPro" id="IPR012910">
    <property type="entry name" value="Plug_dom"/>
</dbReference>